<dbReference type="EMBL" id="CAAALY010287356">
    <property type="protein sequence ID" value="VEL43960.1"/>
    <property type="molecule type" value="Genomic_DNA"/>
</dbReference>
<keyword evidence="3" id="KW-1185">Reference proteome</keyword>
<dbReference type="GO" id="GO:0034451">
    <property type="term" value="C:centriolar satellite"/>
    <property type="evidence" value="ECO:0007669"/>
    <property type="project" value="TreeGrafter"/>
</dbReference>
<dbReference type="GO" id="GO:0035735">
    <property type="term" value="P:intraciliary transport involved in cilium assembly"/>
    <property type="evidence" value="ECO:0007669"/>
    <property type="project" value="InterPro"/>
</dbReference>
<name>A0A3S5BG26_9PLAT</name>
<evidence type="ECO:0000313" key="3">
    <source>
        <dbReference type="Proteomes" id="UP000784294"/>
    </source>
</evidence>
<dbReference type="Proteomes" id="UP000784294">
    <property type="component" value="Unassembled WGS sequence"/>
</dbReference>
<dbReference type="PANTHER" id="PTHR31540">
    <property type="entry name" value="CENTROSOMAL PROTEIN OF 131 KDA"/>
    <property type="match status" value="1"/>
</dbReference>
<dbReference type="GO" id="GO:0010824">
    <property type="term" value="P:regulation of centrosome duplication"/>
    <property type="evidence" value="ECO:0007669"/>
    <property type="project" value="TreeGrafter"/>
</dbReference>
<evidence type="ECO:0000313" key="2">
    <source>
        <dbReference type="EMBL" id="VEL43960.1"/>
    </source>
</evidence>
<dbReference type="OrthoDB" id="197735at2759"/>
<proteinExistence type="predicted"/>
<keyword evidence="1" id="KW-0175">Coiled coil</keyword>
<feature type="coiled-coil region" evidence="1">
    <location>
        <begin position="69"/>
        <end position="100"/>
    </location>
</feature>
<dbReference type="InterPro" id="IPR030465">
    <property type="entry name" value="CEP131"/>
</dbReference>
<protein>
    <submittedName>
        <fullName evidence="2">Uncharacterized protein</fullName>
    </submittedName>
</protein>
<dbReference type="PANTHER" id="PTHR31540:SF1">
    <property type="entry name" value="CENTROSOMAL PROTEIN OF 131 KDA"/>
    <property type="match status" value="1"/>
</dbReference>
<reference evidence="2" key="1">
    <citation type="submission" date="2018-11" db="EMBL/GenBank/DDBJ databases">
        <authorList>
            <consortium name="Pathogen Informatics"/>
        </authorList>
    </citation>
    <scope>NUCLEOTIDE SEQUENCE</scope>
</reference>
<gene>
    <name evidence="2" type="ORF">PXEA_LOCUS37400</name>
</gene>
<sequence>MLDLQRQLSEQANIIDRLERALQQQRELGLRQLRDTQAEADKRSLAQKADYEATIERNYKLIDEVIAAKKGLHEQCDKLVAELKQLKKRTDDNTRQLEER</sequence>
<comment type="caution">
    <text evidence="2">The sequence shown here is derived from an EMBL/GenBank/DDBJ whole genome shotgun (WGS) entry which is preliminary data.</text>
</comment>
<organism evidence="2 3">
    <name type="scientific">Protopolystoma xenopodis</name>
    <dbReference type="NCBI Taxonomy" id="117903"/>
    <lineage>
        <taxon>Eukaryota</taxon>
        <taxon>Metazoa</taxon>
        <taxon>Spiralia</taxon>
        <taxon>Lophotrochozoa</taxon>
        <taxon>Platyhelminthes</taxon>
        <taxon>Monogenea</taxon>
        <taxon>Polyopisthocotylea</taxon>
        <taxon>Polystomatidea</taxon>
        <taxon>Polystomatidae</taxon>
        <taxon>Protopolystoma</taxon>
    </lineage>
</organism>
<dbReference type="AlphaFoldDB" id="A0A3S5BG26"/>
<accession>A0A3S5BG26</accession>
<feature type="coiled-coil region" evidence="1">
    <location>
        <begin position="1"/>
        <end position="28"/>
    </location>
</feature>
<dbReference type="GO" id="GO:0005929">
    <property type="term" value="C:cilium"/>
    <property type="evidence" value="ECO:0007669"/>
    <property type="project" value="GOC"/>
</dbReference>
<evidence type="ECO:0000256" key="1">
    <source>
        <dbReference type="SAM" id="Coils"/>
    </source>
</evidence>